<sequence length="310" mass="34742">MKENTENTEKTEAAEETELAEERKTGQKRRKKLSGRKKLAIALAAFVLFVGGVLGGLQLGVVWADKTWVHWRPDYEKTDITAVLDKAELTDEDYELLYRQTGLTKLGIDGLLEAGKKSQILKIQEFYFEEHSVSCERFNPFTYSEKLDDIIPLAELEDGDIVVTATTHVSGWRLGHAALVVDGSQKKLAEAFGPGDLSELTYISSFTDLADIMILRPKFSQEFRSEVAAYAQENLIGVPYSFATGILSPKYREGKFTDTQCAHLVWYAYKHFGVDLDSNGGLVVTPPEIANSPYVEVVQIYGFDPVKLWK</sequence>
<dbReference type="EMBL" id="DVMZ01000115">
    <property type="protein sequence ID" value="HIU59322.1"/>
    <property type="molecule type" value="Genomic_DNA"/>
</dbReference>
<evidence type="ECO:0000313" key="3">
    <source>
        <dbReference type="EMBL" id="HIU59322.1"/>
    </source>
</evidence>
<keyword evidence="2" id="KW-0812">Transmembrane</keyword>
<comment type="caution">
    <text evidence="3">The sequence shown here is derived from an EMBL/GenBank/DDBJ whole genome shotgun (WGS) entry which is preliminary data.</text>
</comment>
<dbReference type="InterPro" id="IPR038765">
    <property type="entry name" value="Papain-like_cys_pep_sf"/>
</dbReference>
<feature type="region of interest" description="Disordered" evidence="1">
    <location>
        <begin position="1"/>
        <end position="29"/>
    </location>
</feature>
<dbReference type="Proteomes" id="UP000824081">
    <property type="component" value="Unassembled WGS sequence"/>
</dbReference>
<dbReference type="SUPFAM" id="SSF54001">
    <property type="entry name" value="Cysteine proteinases"/>
    <property type="match status" value="1"/>
</dbReference>
<name>A0A9D1MFV3_9FIRM</name>
<protein>
    <recommendedName>
        <fullName evidence="5">Permuted papain-like amidase YaeF/Yiix C92 family enzyme</fullName>
    </recommendedName>
</protein>
<evidence type="ECO:0000313" key="4">
    <source>
        <dbReference type="Proteomes" id="UP000824081"/>
    </source>
</evidence>
<organism evidence="3 4">
    <name type="scientific">Candidatus Scatosoma pullistercoris</name>
    <dbReference type="NCBI Taxonomy" id="2840934"/>
    <lineage>
        <taxon>Bacteria</taxon>
        <taxon>Bacillati</taxon>
        <taxon>Bacillota</taxon>
        <taxon>Clostridia</taxon>
        <taxon>Candidatus Scatosoma</taxon>
    </lineage>
</organism>
<proteinExistence type="predicted"/>
<feature type="compositionally biased region" description="Basic and acidic residues" evidence="1">
    <location>
        <begin position="1"/>
        <end position="13"/>
    </location>
</feature>
<evidence type="ECO:0000256" key="2">
    <source>
        <dbReference type="SAM" id="Phobius"/>
    </source>
</evidence>
<reference evidence="3" key="2">
    <citation type="journal article" date="2021" name="PeerJ">
        <title>Extensive microbial diversity within the chicken gut microbiome revealed by metagenomics and culture.</title>
        <authorList>
            <person name="Gilroy R."/>
            <person name="Ravi A."/>
            <person name="Getino M."/>
            <person name="Pursley I."/>
            <person name="Horton D.L."/>
            <person name="Alikhan N.F."/>
            <person name="Baker D."/>
            <person name="Gharbi K."/>
            <person name="Hall N."/>
            <person name="Watson M."/>
            <person name="Adriaenssens E.M."/>
            <person name="Foster-Nyarko E."/>
            <person name="Jarju S."/>
            <person name="Secka A."/>
            <person name="Antonio M."/>
            <person name="Oren A."/>
            <person name="Chaudhuri R.R."/>
            <person name="La Ragione R."/>
            <person name="Hildebrand F."/>
            <person name="Pallen M.J."/>
        </authorList>
    </citation>
    <scope>NUCLEOTIDE SEQUENCE</scope>
    <source>
        <strain evidence="3">11687</strain>
    </source>
</reference>
<feature type="transmembrane region" description="Helical" evidence="2">
    <location>
        <begin position="39"/>
        <end position="64"/>
    </location>
</feature>
<dbReference type="Gene3D" id="3.90.1720.10">
    <property type="entry name" value="endopeptidase domain like (from Nostoc punctiforme)"/>
    <property type="match status" value="1"/>
</dbReference>
<keyword evidence="2" id="KW-1133">Transmembrane helix</keyword>
<evidence type="ECO:0008006" key="5">
    <source>
        <dbReference type="Google" id="ProtNLM"/>
    </source>
</evidence>
<gene>
    <name evidence="3" type="ORF">IAC57_04370</name>
</gene>
<reference evidence="3" key="1">
    <citation type="submission" date="2020-10" db="EMBL/GenBank/DDBJ databases">
        <authorList>
            <person name="Gilroy R."/>
        </authorList>
    </citation>
    <scope>NUCLEOTIDE SEQUENCE</scope>
    <source>
        <strain evidence="3">11687</strain>
    </source>
</reference>
<accession>A0A9D1MFV3</accession>
<dbReference type="AlphaFoldDB" id="A0A9D1MFV3"/>
<evidence type="ECO:0000256" key="1">
    <source>
        <dbReference type="SAM" id="MobiDB-lite"/>
    </source>
</evidence>
<keyword evidence="2" id="KW-0472">Membrane</keyword>